<name>A0A1I4P4G7_9EURY</name>
<evidence type="ECO:0000256" key="1">
    <source>
        <dbReference type="ARBA" id="ARBA00004127"/>
    </source>
</evidence>
<keyword evidence="3 5" id="KW-1133">Transmembrane helix</keyword>
<dbReference type="InterPro" id="IPR008217">
    <property type="entry name" value="Ccc1_fam"/>
</dbReference>
<accession>A0A1I4P4G7</accession>
<comment type="subcellular location">
    <subcellularLocation>
        <location evidence="1">Endomembrane system</location>
        <topology evidence="1">Multi-pass membrane protein</topology>
    </subcellularLocation>
</comment>
<dbReference type="GO" id="GO:0005384">
    <property type="term" value="F:manganese ion transmembrane transporter activity"/>
    <property type="evidence" value="ECO:0007669"/>
    <property type="project" value="InterPro"/>
</dbReference>
<proteinExistence type="predicted"/>
<keyword evidence="2 5" id="KW-0812">Transmembrane</keyword>
<dbReference type="GO" id="GO:0030026">
    <property type="term" value="P:intracellular manganese ion homeostasis"/>
    <property type="evidence" value="ECO:0007669"/>
    <property type="project" value="InterPro"/>
</dbReference>
<evidence type="ECO:0000256" key="3">
    <source>
        <dbReference type="ARBA" id="ARBA00022989"/>
    </source>
</evidence>
<evidence type="ECO:0000313" key="6">
    <source>
        <dbReference type="EMBL" id="SFM22253.1"/>
    </source>
</evidence>
<dbReference type="Proteomes" id="UP000198535">
    <property type="component" value="Unassembled WGS sequence"/>
</dbReference>
<keyword evidence="7" id="KW-1185">Reference proteome</keyword>
<evidence type="ECO:0000313" key="7">
    <source>
        <dbReference type="Proteomes" id="UP000198535"/>
    </source>
</evidence>
<feature type="transmembrane region" description="Helical" evidence="5">
    <location>
        <begin position="49"/>
        <end position="72"/>
    </location>
</feature>
<feature type="transmembrane region" description="Helical" evidence="5">
    <location>
        <begin position="135"/>
        <end position="154"/>
    </location>
</feature>
<evidence type="ECO:0000256" key="5">
    <source>
        <dbReference type="SAM" id="Phobius"/>
    </source>
</evidence>
<evidence type="ECO:0000256" key="4">
    <source>
        <dbReference type="ARBA" id="ARBA00023136"/>
    </source>
</evidence>
<dbReference type="AlphaFoldDB" id="A0A1I4P4G7"/>
<dbReference type="PANTHER" id="PTHR31851">
    <property type="entry name" value="FE(2+)/MN(2+) TRANSPORTER PCL1"/>
    <property type="match status" value="1"/>
</dbReference>
<dbReference type="STRING" id="487685.SAMN04488696_0430"/>
<organism evidence="6 7">
    <name type="scientific">Methanolobus profundi</name>
    <dbReference type="NCBI Taxonomy" id="487685"/>
    <lineage>
        <taxon>Archaea</taxon>
        <taxon>Methanobacteriati</taxon>
        <taxon>Methanobacteriota</taxon>
        <taxon>Stenosarchaea group</taxon>
        <taxon>Methanomicrobia</taxon>
        <taxon>Methanosarcinales</taxon>
        <taxon>Methanosarcinaceae</taxon>
        <taxon>Methanolobus</taxon>
    </lineage>
</organism>
<dbReference type="RefSeq" id="WP_091932522.1">
    <property type="nucleotide sequence ID" value="NZ_FOUJ01000001.1"/>
</dbReference>
<feature type="transmembrane region" description="Helical" evidence="5">
    <location>
        <begin position="166"/>
        <end position="184"/>
    </location>
</feature>
<feature type="transmembrane region" description="Helical" evidence="5">
    <location>
        <begin position="21"/>
        <end position="43"/>
    </location>
</feature>
<dbReference type="GO" id="GO:0012505">
    <property type="term" value="C:endomembrane system"/>
    <property type="evidence" value="ECO:0007669"/>
    <property type="project" value="UniProtKB-SubCell"/>
</dbReference>
<gene>
    <name evidence="6" type="ORF">SAMN04488696_0430</name>
</gene>
<dbReference type="Pfam" id="PF01988">
    <property type="entry name" value="VIT1"/>
    <property type="match status" value="1"/>
</dbReference>
<keyword evidence="4 5" id="KW-0472">Membrane</keyword>
<sequence>MNNTGSFKKRRFKLKTEHGRYIILGSIDGILAVLGVVIGTSHVSDDPTIVINAALGGAVALALTNGVGSYLAESAVEFGKLAEMEKPLLRSLNSTRLEEEAKKKIWSDSFFHGGASFLGSLVPILPFLLLDEYMLEVAIICSIVVLSILGVYSGKLAKQSMIKHSVRMVALGIMIVAAVTMLGLE</sequence>
<protein>
    <submittedName>
        <fullName evidence="6">TIGR00267 family protein</fullName>
    </submittedName>
</protein>
<feature type="transmembrane region" description="Helical" evidence="5">
    <location>
        <begin position="110"/>
        <end position="129"/>
    </location>
</feature>
<dbReference type="EMBL" id="FOUJ01000001">
    <property type="protein sequence ID" value="SFM22253.1"/>
    <property type="molecule type" value="Genomic_DNA"/>
</dbReference>
<reference evidence="7" key="1">
    <citation type="submission" date="2016-10" db="EMBL/GenBank/DDBJ databases">
        <authorList>
            <person name="Varghese N."/>
            <person name="Submissions S."/>
        </authorList>
    </citation>
    <scope>NUCLEOTIDE SEQUENCE [LARGE SCALE GENOMIC DNA]</scope>
    <source>
        <strain evidence="7">Mob M</strain>
    </source>
</reference>
<dbReference type="OrthoDB" id="60696at2157"/>
<evidence type="ECO:0000256" key="2">
    <source>
        <dbReference type="ARBA" id="ARBA00022692"/>
    </source>
</evidence>